<reference evidence="3" key="1">
    <citation type="submission" date="2023-07" db="EMBL/GenBank/DDBJ databases">
        <title>Two novel species in the genus Flavivirga.</title>
        <authorList>
            <person name="Kwon K."/>
        </authorList>
    </citation>
    <scope>NUCLEOTIDE SEQUENCE</scope>
    <source>
        <strain evidence="3">KCTC 52353</strain>
    </source>
</reference>
<organism evidence="3 4">
    <name type="scientific">Flavivirga aquimarina</name>
    <dbReference type="NCBI Taxonomy" id="2027862"/>
    <lineage>
        <taxon>Bacteria</taxon>
        <taxon>Pseudomonadati</taxon>
        <taxon>Bacteroidota</taxon>
        <taxon>Flavobacteriia</taxon>
        <taxon>Flavobacteriales</taxon>
        <taxon>Flavobacteriaceae</taxon>
        <taxon>Flavivirga</taxon>
    </lineage>
</organism>
<keyword evidence="1" id="KW-0238">DNA-binding</keyword>
<dbReference type="Gene3D" id="1.10.260.40">
    <property type="entry name" value="lambda repressor-like DNA-binding domains"/>
    <property type="match status" value="1"/>
</dbReference>
<keyword evidence="4" id="KW-1185">Reference proteome</keyword>
<dbReference type="CDD" id="cd00093">
    <property type="entry name" value="HTH_XRE"/>
    <property type="match status" value="1"/>
</dbReference>
<dbReference type="Proteomes" id="UP001176883">
    <property type="component" value="Unassembled WGS sequence"/>
</dbReference>
<evidence type="ECO:0000313" key="3">
    <source>
        <dbReference type="EMBL" id="MDO5969308.1"/>
    </source>
</evidence>
<sequence length="77" mass="8763">MKDSKELELISKIGVGIKTLRKELSITQLDLAIASGLDVRQIQRMEAGRTSPTLKTLIKLANSFEMNIFEFFEHIKK</sequence>
<evidence type="ECO:0000256" key="1">
    <source>
        <dbReference type="ARBA" id="ARBA00023125"/>
    </source>
</evidence>
<gene>
    <name evidence="3" type="ORF">Q4Q35_05770</name>
</gene>
<dbReference type="InterPro" id="IPR001387">
    <property type="entry name" value="Cro/C1-type_HTH"/>
</dbReference>
<dbReference type="Pfam" id="PF01381">
    <property type="entry name" value="HTH_3"/>
    <property type="match status" value="1"/>
</dbReference>
<dbReference type="EMBL" id="JAUOEK010000069">
    <property type="protein sequence ID" value="MDO5969308.1"/>
    <property type="molecule type" value="Genomic_DNA"/>
</dbReference>
<dbReference type="InterPro" id="IPR010982">
    <property type="entry name" value="Lambda_DNA-bd_dom_sf"/>
</dbReference>
<dbReference type="InterPro" id="IPR050807">
    <property type="entry name" value="TransReg_Diox_bact_type"/>
</dbReference>
<accession>A0ABT8W887</accession>
<evidence type="ECO:0000259" key="2">
    <source>
        <dbReference type="PROSITE" id="PS50943"/>
    </source>
</evidence>
<feature type="domain" description="HTH cro/C1-type" evidence="2">
    <location>
        <begin position="17"/>
        <end position="71"/>
    </location>
</feature>
<comment type="caution">
    <text evidence="3">The sequence shown here is derived from an EMBL/GenBank/DDBJ whole genome shotgun (WGS) entry which is preliminary data.</text>
</comment>
<evidence type="ECO:0000313" key="4">
    <source>
        <dbReference type="Proteomes" id="UP001176883"/>
    </source>
</evidence>
<dbReference type="PANTHER" id="PTHR46797">
    <property type="entry name" value="HTH-TYPE TRANSCRIPTIONAL REGULATOR"/>
    <property type="match status" value="1"/>
</dbReference>
<name>A0ABT8W887_9FLAO</name>
<dbReference type="PROSITE" id="PS50943">
    <property type="entry name" value="HTH_CROC1"/>
    <property type="match status" value="1"/>
</dbReference>
<protein>
    <submittedName>
        <fullName evidence="3">Helix-turn-helix transcriptional regulator</fullName>
    </submittedName>
</protein>
<dbReference type="PANTHER" id="PTHR46797:SF1">
    <property type="entry name" value="METHYLPHOSPHONATE SYNTHASE"/>
    <property type="match status" value="1"/>
</dbReference>
<proteinExistence type="predicted"/>
<dbReference type="SUPFAM" id="SSF47413">
    <property type="entry name" value="lambda repressor-like DNA-binding domains"/>
    <property type="match status" value="1"/>
</dbReference>
<dbReference type="SMART" id="SM00530">
    <property type="entry name" value="HTH_XRE"/>
    <property type="match status" value="1"/>
</dbReference>
<dbReference type="RefSeq" id="WP_303276996.1">
    <property type="nucleotide sequence ID" value="NZ_JAUOEK010000069.1"/>
</dbReference>